<organism evidence="1 2">
    <name type="scientific">Lederbergia galactosidilytica</name>
    <dbReference type="NCBI Taxonomy" id="217031"/>
    <lineage>
        <taxon>Bacteria</taxon>
        <taxon>Bacillati</taxon>
        <taxon>Bacillota</taxon>
        <taxon>Bacilli</taxon>
        <taxon>Bacillales</taxon>
        <taxon>Bacillaceae</taxon>
        <taxon>Lederbergia</taxon>
    </lineage>
</organism>
<evidence type="ECO:0000313" key="2">
    <source>
        <dbReference type="Proteomes" id="UP000077881"/>
    </source>
</evidence>
<dbReference type="EMBL" id="LDJR01000057">
    <property type="protein sequence ID" value="OAK68124.1"/>
    <property type="molecule type" value="Genomic_DNA"/>
</dbReference>
<dbReference type="RefSeq" id="WP_057982098.1">
    <property type="nucleotide sequence ID" value="NZ_JAGGKH010000009.1"/>
</dbReference>
<evidence type="ECO:0000313" key="1">
    <source>
        <dbReference type="EMBL" id="OAK68124.1"/>
    </source>
</evidence>
<keyword evidence="2" id="KW-1185">Reference proteome</keyword>
<protein>
    <submittedName>
        <fullName evidence="1">Uncharacterized protein</fullName>
    </submittedName>
</protein>
<comment type="caution">
    <text evidence="1">The sequence shown here is derived from an EMBL/GenBank/DDBJ whole genome shotgun (WGS) entry which is preliminary data.</text>
</comment>
<dbReference type="PATRIC" id="fig|217031.6.peg.3524"/>
<proteinExistence type="predicted"/>
<gene>
    <name evidence="1" type="ORF">ABB05_16295</name>
</gene>
<dbReference type="AlphaFoldDB" id="A0A177ZK21"/>
<name>A0A177ZK21_9BACI</name>
<dbReference type="OrthoDB" id="2086981at2"/>
<reference evidence="1 2" key="1">
    <citation type="submission" date="2015-05" db="EMBL/GenBank/DDBJ databases">
        <title>Comparison of genome.</title>
        <authorList>
            <person name="Zheng Z."/>
            <person name="Sun M."/>
        </authorList>
    </citation>
    <scope>NUCLEOTIDE SEQUENCE [LARGE SCALE GENOMIC DNA]</scope>
    <source>
        <strain evidence="1 2">G25-74</strain>
    </source>
</reference>
<dbReference type="Proteomes" id="UP000077881">
    <property type="component" value="Unassembled WGS sequence"/>
</dbReference>
<accession>A0A177ZK21</accession>
<sequence length="153" mass="18200">MSKEILHEWQSESLLHFNLKEKRLSSIGLVDVNIGANELNITLENESQYLEIIYKQIDLSIPVEYYVWSFRYGTEGTRNDLAYANRKETPNINKDYYYAFKVENSEYIQWHDRVSPFTSIDYPQLEHHIYLTSDDVLEVLCTFESIFRIKTKS</sequence>